<dbReference type="PANTHER" id="PTHR23427:SF2">
    <property type="entry name" value="SURFEIT LOCUS PROTEIN 1"/>
    <property type="match status" value="1"/>
</dbReference>
<feature type="transmembrane region" description="Helical" evidence="6">
    <location>
        <begin position="198"/>
        <end position="220"/>
    </location>
</feature>
<dbReference type="InterPro" id="IPR002994">
    <property type="entry name" value="Surf1/Shy1"/>
</dbReference>
<accession>A0A921TGZ0</accession>
<comment type="caution">
    <text evidence="6">Lacks conserved residue(s) required for the propagation of feature annotation.</text>
</comment>
<evidence type="ECO:0000256" key="3">
    <source>
        <dbReference type="ARBA" id="ARBA00022692"/>
    </source>
</evidence>
<keyword evidence="6" id="KW-1003">Cell membrane</keyword>
<keyword evidence="5 6" id="KW-0472">Membrane</keyword>
<evidence type="ECO:0000256" key="6">
    <source>
        <dbReference type="RuleBase" id="RU363076"/>
    </source>
</evidence>
<dbReference type="PANTHER" id="PTHR23427">
    <property type="entry name" value="SURFEIT LOCUS PROTEIN"/>
    <property type="match status" value="1"/>
</dbReference>
<protein>
    <recommendedName>
        <fullName evidence="6">SURF1-like protein</fullName>
    </recommendedName>
</protein>
<dbReference type="PROSITE" id="PS50895">
    <property type="entry name" value="SURF1"/>
    <property type="match status" value="1"/>
</dbReference>
<evidence type="ECO:0000256" key="1">
    <source>
        <dbReference type="ARBA" id="ARBA00004370"/>
    </source>
</evidence>
<dbReference type="EMBL" id="PDWK01000008">
    <property type="protein sequence ID" value="KAF1690283.1"/>
    <property type="molecule type" value="Genomic_DNA"/>
</dbReference>
<gene>
    <name evidence="7" type="ORF">CR938_02925</name>
</gene>
<keyword evidence="4 6" id="KW-1133">Transmembrane helix</keyword>
<evidence type="ECO:0000256" key="4">
    <source>
        <dbReference type="ARBA" id="ARBA00022989"/>
    </source>
</evidence>
<organism evidence="7 8">
    <name type="scientific">Pseudoxanthomonas taiwanensis</name>
    <dbReference type="NCBI Taxonomy" id="176598"/>
    <lineage>
        <taxon>Bacteria</taxon>
        <taxon>Pseudomonadati</taxon>
        <taxon>Pseudomonadota</taxon>
        <taxon>Gammaproteobacteria</taxon>
        <taxon>Lysobacterales</taxon>
        <taxon>Lysobacteraceae</taxon>
        <taxon>Pseudoxanthomonas</taxon>
    </lineage>
</organism>
<proteinExistence type="inferred from homology"/>
<name>A0A921TGZ0_9GAMM</name>
<reference evidence="7" key="1">
    <citation type="submission" date="2017-10" db="EMBL/GenBank/DDBJ databases">
        <title>Whole genome sequencing of members of genus Pseudoxanthomonas.</title>
        <authorList>
            <person name="Kumar S."/>
            <person name="Bansal K."/>
            <person name="Kaur A."/>
            <person name="Patil P."/>
            <person name="Sharma S."/>
            <person name="Patil P.B."/>
        </authorList>
    </citation>
    <scope>NUCLEOTIDE SEQUENCE</scope>
    <source>
        <strain evidence="7">DSM 22914</strain>
    </source>
</reference>
<dbReference type="OrthoDB" id="9789940at2"/>
<dbReference type="AlphaFoldDB" id="A0A921TGZ0"/>
<dbReference type="GO" id="GO:0005886">
    <property type="term" value="C:plasma membrane"/>
    <property type="evidence" value="ECO:0007669"/>
    <property type="project" value="UniProtKB-SubCell"/>
</dbReference>
<dbReference type="InterPro" id="IPR045214">
    <property type="entry name" value="Surf1/Surf4"/>
</dbReference>
<comment type="subcellular location">
    <subcellularLocation>
        <location evidence="6">Cell membrane</location>
        <topology evidence="6">Multi-pass membrane protein</topology>
    </subcellularLocation>
    <subcellularLocation>
        <location evidence="1">Membrane</location>
    </subcellularLocation>
</comment>
<dbReference type="Proteomes" id="UP000717981">
    <property type="component" value="Unassembled WGS sequence"/>
</dbReference>
<evidence type="ECO:0000256" key="2">
    <source>
        <dbReference type="ARBA" id="ARBA00007165"/>
    </source>
</evidence>
<evidence type="ECO:0000313" key="7">
    <source>
        <dbReference type="EMBL" id="KAF1690283.1"/>
    </source>
</evidence>
<evidence type="ECO:0000313" key="8">
    <source>
        <dbReference type="Proteomes" id="UP000717981"/>
    </source>
</evidence>
<comment type="similarity">
    <text evidence="2 6">Belongs to the SURF1 family.</text>
</comment>
<comment type="caution">
    <text evidence="7">The sequence shown here is derived from an EMBL/GenBank/DDBJ whole genome shotgun (WGS) entry which is preliminary data.</text>
</comment>
<evidence type="ECO:0000256" key="5">
    <source>
        <dbReference type="ARBA" id="ARBA00023136"/>
    </source>
</evidence>
<dbReference type="Pfam" id="PF02104">
    <property type="entry name" value="SURF1"/>
    <property type="match status" value="1"/>
</dbReference>
<keyword evidence="8" id="KW-1185">Reference proteome</keyword>
<dbReference type="CDD" id="cd06662">
    <property type="entry name" value="SURF1"/>
    <property type="match status" value="1"/>
</dbReference>
<keyword evidence="3 6" id="KW-0812">Transmembrane</keyword>
<sequence length="243" mass="25506">MAVAGACAALGTWQLQRMAAKQAMLDAAARVLRERDPRPLAHAADPARARAYDWAAGRGRFAPLPAVLLDNQNRAGRPGVRAYRVFLPEDAAAVPLLVELGWLPLPPDRRLPQVEAPALAEVRGLLLPPPSPGLAAAPPARQDDGTLLAVALDPPALAAALGLPALAPRVLRLDPDLPVGHMRDLELLPNTLPPQRHLGYAVQWFGLAATVLAIALVLTLRRRGRGAGTATGGDGAGVRKSPP</sequence>